<name>A0A2P6QCF4_ROSCH</name>
<dbReference type="OMA" id="MSSMENH"/>
<sequence length="106" mass="11646">MSSMENHKRSILLLFSWIFMVAAMAAASRTIIPVNVGVVVDLDEPKGKMYLSCIEMALSDFYAIHADYKTRLVLNTRNSNGGVVGAAAAGFSLYLFFFFLNNSLGI</sequence>
<feature type="transmembrane region" description="Helical" evidence="1">
    <location>
        <begin position="80"/>
        <end position="100"/>
    </location>
</feature>
<dbReference type="AlphaFoldDB" id="A0A2P6QCF4"/>
<proteinExistence type="predicted"/>
<keyword evidence="1" id="KW-0472">Membrane</keyword>
<feature type="chain" id="PRO_5015189201" description="Periplasmic binding protein-like I" evidence="2">
    <location>
        <begin position="28"/>
        <end position="106"/>
    </location>
</feature>
<dbReference type="Proteomes" id="UP000238479">
    <property type="component" value="Chromosome 5"/>
</dbReference>
<evidence type="ECO:0008006" key="5">
    <source>
        <dbReference type="Google" id="ProtNLM"/>
    </source>
</evidence>
<keyword evidence="4" id="KW-1185">Reference proteome</keyword>
<evidence type="ECO:0000313" key="3">
    <source>
        <dbReference type="EMBL" id="PRQ31844.1"/>
    </source>
</evidence>
<keyword evidence="2" id="KW-0732">Signal</keyword>
<evidence type="ECO:0000256" key="1">
    <source>
        <dbReference type="SAM" id="Phobius"/>
    </source>
</evidence>
<evidence type="ECO:0000313" key="4">
    <source>
        <dbReference type="Proteomes" id="UP000238479"/>
    </source>
</evidence>
<gene>
    <name evidence="3" type="ORF">RchiOBHm_Chr5g0039881</name>
</gene>
<protein>
    <recommendedName>
        <fullName evidence="5">Periplasmic binding protein-like I</fullName>
    </recommendedName>
</protein>
<comment type="caution">
    <text evidence="3">The sequence shown here is derived from an EMBL/GenBank/DDBJ whole genome shotgun (WGS) entry which is preliminary data.</text>
</comment>
<reference evidence="3 4" key="1">
    <citation type="journal article" date="2018" name="Nat. Genet.">
        <title>The Rosa genome provides new insights in the design of modern roses.</title>
        <authorList>
            <person name="Bendahmane M."/>
        </authorList>
    </citation>
    <scope>NUCLEOTIDE SEQUENCE [LARGE SCALE GENOMIC DNA]</scope>
    <source>
        <strain evidence="4">cv. Old Blush</strain>
    </source>
</reference>
<keyword evidence="1" id="KW-0812">Transmembrane</keyword>
<dbReference type="Gramene" id="PRQ31844">
    <property type="protein sequence ID" value="PRQ31844"/>
    <property type="gene ID" value="RchiOBHm_Chr5g0039881"/>
</dbReference>
<dbReference type="InterPro" id="IPR015683">
    <property type="entry name" value="Ionotropic_Glu_rcpt"/>
</dbReference>
<accession>A0A2P6QCF4</accession>
<dbReference type="PANTHER" id="PTHR34836:SF1">
    <property type="entry name" value="OS09G0428600 PROTEIN"/>
    <property type="match status" value="1"/>
</dbReference>
<feature type="signal peptide" evidence="2">
    <location>
        <begin position="1"/>
        <end position="27"/>
    </location>
</feature>
<dbReference type="PANTHER" id="PTHR34836">
    <property type="entry name" value="OS06G0188250 PROTEIN"/>
    <property type="match status" value="1"/>
</dbReference>
<dbReference type="STRING" id="74649.A0A2P6QCF4"/>
<evidence type="ECO:0000256" key="2">
    <source>
        <dbReference type="SAM" id="SignalP"/>
    </source>
</evidence>
<keyword evidence="1" id="KW-1133">Transmembrane helix</keyword>
<dbReference type="EMBL" id="PDCK01000043">
    <property type="protein sequence ID" value="PRQ31844.1"/>
    <property type="molecule type" value="Genomic_DNA"/>
</dbReference>
<organism evidence="3 4">
    <name type="scientific">Rosa chinensis</name>
    <name type="common">China rose</name>
    <dbReference type="NCBI Taxonomy" id="74649"/>
    <lineage>
        <taxon>Eukaryota</taxon>
        <taxon>Viridiplantae</taxon>
        <taxon>Streptophyta</taxon>
        <taxon>Embryophyta</taxon>
        <taxon>Tracheophyta</taxon>
        <taxon>Spermatophyta</taxon>
        <taxon>Magnoliopsida</taxon>
        <taxon>eudicotyledons</taxon>
        <taxon>Gunneridae</taxon>
        <taxon>Pentapetalae</taxon>
        <taxon>rosids</taxon>
        <taxon>fabids</taxon>
        <taxon>Rosales</taxon>
        <taxon>Rosaceae</taxon>
        <taxon>Rosoideae</taxon>
        <taxon>Rosoideae incertae sedis</taxon>
        <taxon>Rosa</taxon>
    </lineage>
</organism>